<dbReference type="GO" id="GO:0004356">
    <property type="term" value="F:glutamine synthetase activity"/>
    <property type="evidence" value="ECO:0007669"/>
    <property type="project" value="UniProtKB-EC"/>
</dbReference>
<dbReference type="GO" id="GO:0005524">
    <property type="term" value="F:ATP binding"/>
    <property type="evidence" value="ECO:0007669"/>
    <property type="project" value="UniProtKB-KW"/>
</dbReference>
<evidence type="ECO:0000256" key="3">
    <source>
        <dbReference type="ARBA" id="ARBA00022598"/>
    </source>
</evidence>
<dbReference type="RefSeq" id="WP_131613333.1">
    <property type="nucleotide sequence ID" value="NZ_PSZP01000008.1"/>
</dbReference>
<feature type="binding site" evidence="7">
    <location>
        <position position="308"/>
    </location>
    <ligand>
        <name>ATP</name>
        <dbReference type="ChEBI" id="CHEBI:30616"/>
    </ligand>
</feature>
<feature type="binding site" evidence="8">
    <location>
        <position position="325"/>
    </location>
    <ligand>
        <name>Mg(2+)</name>
        <dbReference type="ChEBI" id="CHEBI:18420"/>
        <label>1</label>
    </ligand>
</feature>
<comment type="cofactor">
    <cofactor evidence="8">
        <name>Mg(2+)</name>
        <dbReference type="ChEBI" id="CHEBI:18420"/>
    </cofactor>
    <text evidence="8">Binds 2 Mg(2+) ions per subunit.</text>
</comment>
<feature type="modified residue" description="O-AMP-tyrosine" evidence="9">
    <location>
        <position position="365"/>
    </location>
</feature>
<keyword evidence="9" id="KW-0597">Phosphoprotein</keyword>
<dbReference type="InterPro" id="IPR008147">
    <property type="entry name" value="Gln_synt_N"/>
</dbReference>
<dbReference type="EC" id="6.3.1.2" evidence="2"/>
<keyword evidence="4 7" id="KW-0547">Nucleotide-binding</keyword>
<dbReference type="PROSITE" id="PS51987">
    <property type="entry name" value="GS_CATALYTIC"/>
    <property type="match status" value="1"/>
</dbReference>
<comment type="caution">
    <text evidence="14">The sequence shown here is derived from an EMBL/GenBank/DDBJ whole genome shotgun (WGS) entry which is preliminary data.</text>
</comment>
<dbReference type="InterPro" id="IPR008146">
    <property type="entry name" value="Gln_synth_cat_dom"/>
</dbReference>
<evidence type="ECO:0000256" key="5">
    <source>
        <dbReference type="ARBA" id="ARBA00022840"/>
    </source>
</evidence>
<dbReference type="InterPro" id="IPR036651">
    <property type="entry name" value="Gln_synt_N_sf"/>
</dbReference>
<keyword evidence="8" id="KW-0479">Metal-binding</keyword>
<reference evidence="14 15" key="1">
    <citation type="submission" date="2018-02" db="EMBL/GenBank/DDBJ databases">
        <title>Mycoplasma marinum and Mycoplasma todarodis sp. nov., moderately halophilic and psychrotolerant mycoplasmas isolated from cephalopods.</title>
        <authorList>
            <person name="Viver T."/>
        </authorList>
    </citation>
    <scope>NUCLEOTIDE SEQUENCE [LARGE SCALE GENOMIC DNA]</scope>
    <source>
        <strain evidence="14 15">5H</strain>
    </source>
</reference>
<dbReference type="Gene3D" id="3.10.20.70">
    <property type="entry name" value="Glutamine synthetase, N-terminal domain"/>
    <property type="match status" value="1"/>
</dbReference>
<gene>
    <name evidence="14" type="primary">glnA</name>
    <name evidence="14" type="ORF">C4B25_01705</name>
</gene>
<evidence type="ECO:0000259" key="12">
    <source>
        <dbReference type="PROSITE" id="PS51986"/>
    </source>
</evidence>
<dbReference type="OrthoDB" id="9807095at2"/>
<keyword evidence="15" id="KW-1185">Reference proteome</keyword>
<feature type="binding site" evidence="7">
    <location>
        <position position="178"/>
    </location>
    <ligand>
        <name>ATP</name>
        <dbReference type="ChEBI" id="CHEBI:30616"/>
    </ligand>
</feature>
<evidence type="ECO:0000256" key="11">
    <source>
        <dbReference type="RuleBase" id="RU000384"/>
    </source>
</evidence>
<evidence type="ECO:0000256" key="4">
    <source>
        <dbReference type="ARBA" id="ARBA00022741"/>
    </source>
</evidence>
<feature type="binding site" evidence="6">
    <location>
        <position position="308"/>
    </location>
    <ligand>
        <name>L-glutamate</name>
        <dbReference type="ChEBI" id="CHEBI:29985"/>
    </ligand>
</feature>
<feature type="binding site" evidence="8">
    <location>
        <position position="183"/>
    </location>
    <ligand>
        <name>Mg(2+)</name>
        <dbReference type="ChEBI" id="CHEBI:18420"/>
        <label>1</label>
    </ligand>
</feature>
<evidence type="ECO:0000256" key="8">
    <source>
        <dbReference type="PIRSR" id="PIRSR604809-3"/>
    </source>
</evidence>
<evidence type="ECO:0000313" key="14">
    <source>
        <dbReference type="EMBL" id="TCG11393.1"/>
    </source>
</evidence>
<evidence type="ECO:0000256" key="7">
    <source>
        <dbReference type="PIRSR" id="PIRSR604809-2"/>
    </source>
</evidence>
<feature type="binding site" evidence="8">
    <location>
        <position position="128"/>
    </location>
    <ligand>
        <name>Mg(2+)</name>
        <dbReference type="ChEBI" id="CHEBI:18420"/>
        <label>1</label>
    </ligand>
</feature>
<evidence type="ECO:0000256" key="9">
    <source>
        <dbReference type="PIRSR" id="PIRSR604809-50"/>
    </source>
</evidence>
<dbReference type="PANTHER" id="PTHR43407">
    <property type="entry name" value="GLUTAMINE SYNTHETASE"/>
    <property type="match status" value="1"/>
</dbReference>
<dbReference type="PROSITE" id="PS51986">
    <property type="entry name" value="GS_BETA_GRASP"/>
    <property type="match status" value="1"/>
</dbReference>
<dbReference type="InterPro" id="IPR014746">
    <property type="entry name" value="Gln_synth/guanido_kin_cat_dom"/>
</dbReference>
<keyword evidence="8" id="KW-0460">Magnesium</keyword>
<feature type="binding site" evidence="6">
    <location>
        <position position="327"/>
    </location>
    <ligand>
        <name>L-glutamate</name>
        <dbReference type="ChEBI" id="CHEBI:29985"/>
    </ligand>
</feature>
<dbReference type="InterPro" id="IPR004809">
    <property type="entry name" value="Gln_synth_I"/>
</dbReference>
<accession>A0A4R0XL75</accession>
<evidence type="ECO:0000256" key="1">
    <source>
        <dbReference type="ARBA" id="ARBA00009897"/>
    </source>
</evidence>
<dbReference type="Gene3D" id="3.30.590.10">
    <property type="entry name" value="Glutamine synthetase/guanido kinase, catalytic domain"/>
    <property type="match status" value="1"/>
</dbReference>
<dbReference type="NCBIfam" id="TIGR00653">
    <property type="entry name" value="GlnA"/>
    <property type="match status" value="1"/>
</dbReference>
<dbReference type="GO" id="GO:0005737">
    <property type="term" value="C:cytoplasm"/>
    <property type="evidence" value="ECO:0007669"/>
    <property type="project" value="TreeGrafter"/>
</dbReference>
<name>A0A4R0XL75_9MOLU</name>
<dbReference type="GO" id="GO:0006542">
    <property type="term" value="P:glutamine biosynthetic process"/>
    <property type="evidence" value="ECO:0007669"/>
    <property type="project" value="InterPro"/>
</dbReference>
<evidence type="ECO:0000313" key="15">
    <source>
        <dbReference type="Proteomes" id="UP000291072"/>
    </source>
</evidence>
<dbReference type="PANTHER" id="PTHR43407:SF1">
    <property type="entry name" value="LENGSIN"/>
    <property type="match status" value="1"/>
</dbReference>
<feature type="binding site" evidence="8">
    <location>
        <position position="130"/>
    </location>
    <ligand>
        <name>Mg(2+)</name>
        <dbReference type="ChEBI" id="CHEBI:18420"/>
        <label>1</label>
    </ligand>
</feature>
<dbReference type="EMBL" id="PSZP01000008">
    <property type="protein sequence ID" value="TCG11393.1"/>
    <property type="molecule type" value="Genomic_DNA"/>
</dbReference>
<evidence type="ECO:0000256" key="6">
    <source>
        <dbReference type="PIRSR" id="PIRSR604809-1"/>
    </source>
</evidence>
<dbReference type="SUPFAM" id="SSF54368">
    <property type="entry name" value="Glutamine synthetase, N-terminal domain"/>
    <property type="match status" value="1"/>
</dbReference>
<proteinExistence type="inferred from homology"/>
<evidence type="ECO:0000256" key="10">
    <source>
        <dbReference type="PROSITE-ProRule" id="PRU01330"/>
    </source>
</evidence>
<dbReference type="SMART" id="SM01230">
    <property type="entry name" value="Gln-synt_C"/>
    <property type="match status" value="1"/>
</dbReference>
<dbReference type="Pfam" id="PF00120">
    <property type="entry name" value="Gln-synt_C"/>
    <property type="match status" value="1"/>
</dbReference>
<dbReference type="GO" id="GO:0046872">
    <property type="term" value="F:metal ion binding"/>
    <property type="evidence" value="ECO:0007669"/>
    <property type="project" value="UniProtKB-KW"/>
</dbReference>
<feature type="binding site" evidence="8">
    <location>
        <position position="190"/>
    </location>
    <ligand>
        <name>Mg(2+)</name>
        <dbReference type="ChEBI" id="CHEBI:18420"/>
        <label>1</label>
    </ligand>
</feature>
<keyword evidence="3 14" id="KW-0436">Ligase</keyword>
<comment type="similarity">
    <text evidence="1 10 11">Belongs to the glutamine synthetase family.</text>
</comment>
<feature type="binding site" evidence="6">
    <location>
        <position position="296"/>
    </location>
    <ligand>
        <name>L-glutamate</name>
        <dbReference type="ChEBI" id="CHEBI:29985"/>
    </ligand>
</feature>
<sequence>MTKKQILEQIKAKEIQFIQLQFINIHGELHSVEIPSTHIEIMLNSETMIDGSSIKGYTKIDNSDLFLKPDLETFLVLEFMNTPYTVARIICDVLNKDGTMFEGGSRQTLRRLEKRVAKSNYKLFAGLEAEFFLLEKNEKGELVPVDKADYFGTTPGDTVSDLKREMVVQLMNHGFDIEAAHKEVAPGQHEINFKYDTALKTADRMITFKWIVKTIADQYGLIATFMPKPFEGKSGSGLHSNISIFKDGKNLFCNKDNELSDEMMHFIAGIVKRTKEMTAITNASVNSYKRLIPGFEAPNCIAWSDSNRSAMIRVPASRGAGTRVEVRCVDATANPYIMLAALFSAGIEGIENKETPLKPVYKNLYKLTKEELEELNVSHLPTSFGEALELFRESEFLKEVMGECQFDHYYAHKSKEWNEYHQAVHQWEIEKYIKY</sequence>
<keyword evidence="5 7" id="KW-0067">ATP-binding</keyword>
<dbReference type="SUPFAM" id="SSF55931">
    <property type="entry name" value="Glutamine synthetase/guanido kinase"/>
    <property type="match status" value="1"/>
</dbReference>
<feature type="domain" description="GS beta-grasp" evidence="12">
    <location>
        <begin position="13"/>
        <end position="98"/>
    </location>
</feature>
<protein>
    <recommendedName>
        <fullName evidence="2">glutamine synthetase</fullName>
        <ecNumber evidence="2">6.3.1.2</ecNumber>
    </recommendedName>
</protein>
<feature type="binding site" evidence="8">
    <location>
        <position position="239"/>
    </location>
    <ligand>
        <name>Mg(2+)</name>
        <dbReference type="ChEBI" id="CHEBI:18420"/>
        <label>1</label>
    </ligand>
</feature>
<organism evidence="14 15">
    <name type="scientific">Mycoplasma todarodis</name>
    <dbReference type="NCBI Taxonomy" id="1937191"/>
    <lineage>
        <taxon>Bacteria</taxon>
        <taxon>Bacillati</taxon>
        <taxon>Mycoplasmatota</taxon>
        <taxon>Mollicutes</taxon>
        <taxon>Mycoplasmataceae</taxon>
        <taxon>Mycoplasma</taxon>
    </lineage>
</organism>
<feature type="binding site" evidence="7">
    <location>
        <begin position="193"/>
        <end position="195"/>
    </location>
    <ligand>
        <name>ATP</name>
        <dbReference type="ChEBI" id="CHEBI:30616"/>
    </ligand>
</feature>
<dbReference type="Proteomes" id="UP000291072">
    <property type="component" value="Unassembled WGS sequence"/>
</dbReference>
<evidence type="ECO:0000256" key="2">
    <source>
        <dbReference type="ARBA" id="ARBA00012937"/>
    </source>
</evidence>
<dbReference type="AlphaFoldDB" id="A0A4R0XL75"/>
<dbReference type="Pfam" id="PF03951">
    <property type="entry name" value="Gln-synt_N"/>
    <property type="match status" value="1"/>
</dbReference>
<dbReference type="GO" id="GO:0016020">
    <property type="term" value="C:membrane"/>
    <property type="evidence" value="ECO:0007669"/>
    <property type="project" value="TreeGrafter"/>
</dbReference>
<feature type="domain" description="GS catalytic" evidence="13">
    <location>
        <begin position="105"/>
        <end position="435"/>
    </location>
</feature>
<evidence type="ECO:0000259" key="13">
    <source>
        <dbReference type="PROSITE" id="PS51987"/>
    </source>
</evidence>
<feature type="binding site" evidence="6">
    <location>
        <position position="290"/>
    </location>
    <ligand>
        <name>L-glutamate</name>
        <dbReference type="ChEBI" id="CHEBI:29985"/>
    </ligand>
</feature>